<dbReference type="InParanoid" id="A0A2H3CVT0"/>
<evidence type="ECO:0000313" key="2">
    <source>
        <dbReference type="Proteomes" id="UP000217790"/>
    </source>
</evidence>
<gene>
    <name evidence="1" type="ORF">ARMGADRAFT_1086985</name>
</gene>
<dbReference type="AlphaFoldDB" id="A0A2H3CVT0"/>
<reference evidence="2" key="1">
    <citation type="journal article" date="2017" name="Nat. Ecol. Evol.">
        <title>Genome expansion and lineage-specific genetic innovations in the forest pathogenic fungi Armillaria.</title>
        <authorList>
            <person name="Sipos G."/>
            <person name="Prasanna A.N."/>
            <person name="Walter M.C."/>
            <person name="O'Connor E."/>
            <person name="Balint B."/>
            <person name="Krizsan K."/>
            <person name="Kiss B."/>
            <person name="Hess J."/>
            <person name="Varga T."/>
            <person name="Slot J."/>
            <person name="Riley R."/>
            <person name="Boka B."/>
            <person name="Rigling D."/>
            <person name="Barry K."/>
            <person name="Lee J."/>
            <person name="Mihaltcheva S."/>
            <person name="LaButti K."/>
            <person name="Lipzen A."/>
            <person name="Waldron R."/>
            <person name="Moloney N.M."/>
            <person name="Sperisen C."/>
            <person name="Kredics L."/>
            <person name="Vagvoelgyi C."/>
            <person name="Patrignani A."/>
            <person name="Fitzpatrick D."/>
            <person name="Nagy I."/>
            <person name="Doyle S."/>
            <person name="Anderson J.B."/>
            <person name="Grigoriev I.V."/>
            <person name="Gueldener U."/>
            <person name="Muensterkoetter M."/>
            <person name="Nagy L.G."/>
        </authorList>
    </citation>
    <scope>NUCLEOTIDE SEQUENCE [LARGE SCALE GENOMIC DNA]</scope>
    <source>
        <strain evidence="2">Ar21-2</strain>
    </source>
</reference>
<name>A0A2H3CVT0_ARMGA</name>
<sequence length="69" mass="8388">MEVLERINQRMAVALTETRWRDYIQQYSWDHDLMGSYRVTQDDIHYGQSLINAHYLIPEVFQKLHDDAY</sequence>
<organism evidence="1 2">
    <name type="scientific">Armillaria gallica</name>
    <name type="common">Bulbous honey fungus</name>
    <name type="synonym">Armillaria bulbosa</name>
    <dbReference type="NCBI Taxonomy" id="47427"/>
    <lineage>
        <taxon>Eukaryota</taxon>
        <taxon>Fungi</taxon>
        <taxon>Dikarya</taxon>
        <taxon>Basidiomycota</taxon>
        <taxon>Agaricomycotina</taxon>
        <taxon>Agaricomycetes</taxon>
        <taxon>Agaricomycetidae</taxon>
        <taxon>Agaricales</taxon>
        <taxon>Marasmiineae</taxon>
        <taxon>Physalacriaceae</taxon>
        <taxon>Armillaria</taxon>
    </lineage>
</organism>
<proteinExistence type="predicted"/>
<evidence type="ECO:0000313" key="1">
    <source>
        <dbReference type="EMBL" id="PBK85940.1"/>
    </source>
</evidence>
<dbReference type="EMBL" id="KZ293687">
    <property type="protein sequence ID" value="PBK85940.1"/>
    <property type="molecule type" value="Genomic_DNA"/>
</dbReference>
<accession>A0A2H3CVT0</accession>
<protein>
    <submittedName>
        <fullName evidence="1">Uncharacterized protein</fullName>
    </submittedName>
</protein>
<keyword evidence="2" id="KW-1185">Reference proteome</keyword>
<dbReference type="Proteomes" id="UP000217790">
    <property type="component" value="Unassembled WGS sequence"/>
</dbReference>
<dbReference type="OrthoDB" id="3059469at2759"/>